<evidence type="ECO:0000259" key="5">
    <source>
        <dbReference type="SMART" id="SM00797"/>
    </source>
</evidence>
<keyword evidence="3" id="KW-0067">ATP-binding</keyword>
<dbReference type="PANTHER" id="PTHR43309">
    <property type="entry name" value="5-OXOPROLINASE SUBUNIT C"/>
    <property type="match status" value="1"/>
</dbReference>
<evidence type="ECO:0000313" key="6">
    <source>
        <dbReference type="EMBL" id="MFC3209777.1"/>
    </source>
</evidence>
<dbReference type="SUPFAM" id="SSF50891">
    <property type="entry name" value="Cyclophilin-like"/>
    <property type="match status" value="1"/>
</dbReference>
<dbReference type="EMBL" id="JBHRUJ010000001">
    <property type="protein sequence ID" value="MFC3209777.1"/>
    <property type="molecule type" value="Genomic_DNA"/>
</dbReference>
<sequence>MLTIHKSGMQTTVQDLGRTGSQKYGVVASGAMDAYALRIANLLVGNEEHAAALEITLMGPSIHFNEDHVISICGGDLTPQSDGKTIGNWRALNAAKGQTLTFGKPRSGSRCYLAIAGGIDVPAVMGSRSTYMRAGLGGYQGRALESGDRLVIGETNADQKSAARGKSWFVPPPPYTSEPVIRVIKGRQFEAFSEASRKHFLSETFTVNPQSDRMGYRLDGSRLALAAAQEMISEAVAFGSIQVPADGNPIILMADRQTTGGYPKIAEVITVDLPLISQLKPGDHLRFNEVSIEEAQRLLKLQEKKINCLKRAIALKKEETG</sequence>
<evidence type="ECO:0000256" key="2">
    <source>
        <dbReference type="ARBA" id="ARBA00022801"/>
    </source>
</evidence>
<organism evidence="6 7">
    <name type="scientific">Planomicrobium okeanokoites</name>
    <name type="common">Planococcus okeanokoites</name>
    <name type="synonym">Flavobacterium okeanokoites</name>
    <dbReference type="NCBI Taxonomy" id="244"/>
    <lineage>
        <taxon>Bacteria</taxon>
        <taxon>Bacillati</taxon>
        <taxon>Bacillota</taxon>
        <taxon>Bacilli</taxon>
        <taxon>Bacillales</taxon>
        <taxon>Caryophanaceae</taxon>
        <taxon>Planomicrobium</taxon>
    </lineage>
</organism>
<gene>
    <name evidence="6" type="ORF">ACFOEJ_01635</name>
</gene>
<accession>A0ABV7KJK6</accession>
<reference evidence="7" key="1">
    <citation type="journal article" date="2019" name="Int. J. Syst. Evol. Microbiol.">
        <title>The Global Catalogue of Microorganisms (GCM) 10K type strain sequencing project: providing services to taxonomists for standard genome sequencing and annotation.</title>
        <authorList>
            <consortium name="The Broad Institute Genomics Platform"/>
            <consortium name="The Broad Institute Genome Sequencing Center for Infectious Disease"/>
            <person name="Wu L."/>
            <person name="Ma J."/>
        </authorList>
    </citation>
    <scope>NUCLEOTIDE SEQUENCE [LARGE SCALE GENOMIC DNA]</scope>
    <source>
        <strain evidence="7">CCM 320</strain>
    </source>
</reference>
<keyword evidence="4" id="KW-0175">Coiled coil</keyword>
<dbReference type="Pfam" id="PF02626">
    <property type="entry name" value="CT_A_B"/>
    <property type="match status" value="1"/>
</dbReference>
<dbReference type="InterPro" id="IPR029000">
    <property type="entry name" value="Cyclophilin-like_dom_sf"/>
</dbReference>
<dbReference type="InterPro" id="IPR052708">
    <property type="entry name" value="PxpC"/>
</dbReference>
<dbReference type="Gene3D" id="2.40.100.10">
    <property type="entry name" value="Cyclophilin-like"/>
    <property type="match status" value="1"/>
</dbReference>
<protein>
    <submittedName>
        <fullName evidence="6">Biotin-dependent carboxyltransferase family protein</fullName>
    </submittedName>
</protein>
<evidence type="ECO:0000256" key="4">
    <source>
        <dbReference type="SAM" id="Coils"/>
    </source>
</evidence>
<keyword evidence="7" id="KW-1185">Reference proteome</keyword>
<proteinExistence type="predicted"/>
<dbReference type="RefSeq" id="WP_117313579.1">
    <property type="nucleotide sequence ID" value="NZ_JBHRUJ010000001.1"/>
</dbReference>
<comment type="caution">
    <text evidence="6">The sequence shown here is derived from an EMBL/GenBank/DDBJ whole genome shotgun (WGS) entry which is preliminary data.</text>
</comment>
<evidence type="ECO:0000256" key="1">
    <source>
        <dbReference type="ARBA" id="ARBA00022741"/>
    </source>
</evidence>
<evidence type="ECO:0000256" key="3">
    <source>
        <dbReference type="ARBA" id="ARBA00022840"/>
    </source>
</evidence>
<dbReference type="NCBIfam" id="TIGR00724">
    <property type="entry name" value="urea_amlyse_rel"/>
    <property type="match status" value="1"/>
</dbReference>
<feature type="domain" description="Carboxyltransferase" evidence="5">
    <location>
        <begin position="23"/>
        <end position="305"/>
    </location>
</feature>
<keyword evidence="1" id="KW-0547">Nucleotide-binding</keyword>
<dbReference type="InterPro" id="IPR003778">
    <property type="entry name" value="CT_A_B"/>
</dbReference>
<name>A0ABV7KJK6_PLAOK</name>
<dbReference type="Proteomes" id="UP001595625">
    <property type="component" value="Unassembled WGS sequence"/>
</dbReference>
<keyword evidence="2" id="KW-0378">Hydrolase</keyword>
<evidence type="ECO:0000313" key="7">
    <source>
        <dbReference type="Proteomes" id="UP001595625"/>
    </source>
</evidence>
<dbReference type="PANTHER" id="PTHR43309:SF5">
    <property type="entry name" value="5-OXOPROLINASE SUBUNIT C"/>
    <property type="match status" value="1"/>
</dbReference>
<dbReference type="SMART" id="SM00797">
    <property type="entry name" value="AHS2"/>
    <property type="match status" value="1"/>
</dbReference>
<feature type="coiled-coil region" evidence="4">
    <location>
        <begin position="292"/>
        <end position="319"/>
    </location>
</feature>